<gene>
    <name evidence="2" type="ORF">Cni_G23702</name>
</gene>
<name>A0AAQ3KYZ9_9LILI</name>
<feature type="transmembrane region" description="Helical" evidence="1">
    <location>
        <begin position="6"/>
        <end position="28"/>
    </location>
</feature>
<sequence length="120" mass="12742">MAEFSMVVVVVVVMGRHMMAVGSCRTVVGWHEMEVRIEGVALASLVMKMVVGMVASSSVLVRGAVDSHDVEVCFPGEMASAVARIEAVLAALIWADVVSLVPVRGAVETVAYRKGYDDCS</sequence>
<dbReference type="EMBL" id="CP136896">
    <property type="protein sequence ID" value="WOL14921.1"/>
    <property type="molecule type" value="Genomic_DNA"/>
</dbReference>
<dbReference type="Proteomes" id="UP001327560">
    <property type="component" value="Chromosome 7"/>
</dbReference>
<evidence type="ECO:0000313" key="3">
    <source>
        <dbReference type="Proteomes" id="UP001327560"/>
    </source>
</evidence>
<keyword evidence="1" id="KW-0472">Membrane</keyword>
<proteinExistence type="predicted"/>
<protein>
    <submittedName>
        <fullName evidence="2">Uncharacterized protein</fullName>
    </submittedName>
</protein>
<reference evidence="2 3" key="1">
    <citation type="submission" date="2023-10" db="EMBL/GenBank/DDBJ databases">
        <title>Chromosome-scale genome assembly provides insights into flower coloration mechanisms of Canna indica.</title>
        <authorList>
            <person name="Li C."/>
        </authorList>
    </citation>
    <scope>NUCLEOTIDE SEQUENCE [LARGE SCALE GENOMIC DNA]</scope>
    <source>
        <tissue evidence="2">Flower</tissue>
    </source>
</reference>
<keyword evidence="1" id="KW-0812">Transmembrane</keyword>
<keyword evidence="1" id="KW-1133">Transmembrane helix</keyword>
<evidence type="ECO:0000313" key="2">
    <source>
        <dbReference type="EMBL" id="WOL14921.1"/>
    </source>
</evidence>
<keyword evidence="3" id="KW-1185">Reference proteome</keyword>
<dbReference type="AlphaFoldDB" id="A0AAQ3KYZ9"/>
<evidence type="ECO:0000256" key="1">
    <source>
        <dbReference type="SAM" id="Phobius"/>
    </source>
</evidence>
<feature type="transmembrane region" description="Helical" evidence="1">
    <location>
        <begin position="40"/>
        <end position="61"/>
    </location>
</feature>
<accession>A0AAQ3KYZ9</accession>
<organism evidence="2 3">
    <name type="scientific">Canna indica</name>
    <name type="common">Indian-shot</name>
    <dbReference type="NCBI Taxonomy" id="4628"/>
    <lineage>
        <taxon>Eukaryota</taxon>
        <taxon>Viridiplantae</taxon>
        <taxon>Streptophyta</taxon>
        <taxon>Embryophyta</taxon>
        <taxon>Tracheophyta</taxon>
        <taxon>Spermatophyta</taxon>
        <taxon>Magnoliopsida</taxon>
        <taxon>Liliopsida</taxon>
        <taxon>Zingiberales</taxon>
        <taxon>Cannaceae</taxon>
        <taxon>Canna</taxon>
    </lineage>
</organism>